<feature type="transmembrane region" description="Helical" evidence="1">
    <location>
        <begin position="27"/>
        <end position="49"/>
    </location>
</feature>
<comment type="caution">
    <text evidence="2">The sequence shown here is derived from an EMBL/GenBank/DDBJ whole genome shotgun (WGS) entry which is preliminary data.</text>
</comment>
<evidence type="ECO:0000313" key="3">
    <source>
        <dbReference type="Proteomes" id="UP001595847"/>
    </source>
</evidence>
<keyword evidence="3" id="KW-1185">Reference proteome</keyword>
<gene>
    <name evidence="2" type="ORF">ACFOVU_25280</name>
</gene>
<sequence>GEVIASTVPDPEDTPSWWRTVSFVQHLLVALGAAGLAWLATLVASWWAGGLTGIVAFDDPGFIGFAAAIVVAAPVVGWLTDVGCRNLVSVAAAQRRERVELTSAERVRAIAEERILAPVEQELRRYQEYSEALVSAKG</sequence>
<feature type="transmembrane region" description="Helical" evidence="1">
    <location>
        <begin position="61"/>
        <end position="79"/>
    </location>
</feature>
<feature type="non-terminal residue" evidence="2">
    <location>
        <position position="1"/>
    </location>
</feature>
<evidence type="ECO:0008006" key="4">
    <source>
        <dbReference type="Google" id="ProtNLM"/>
    </source>
</evidence>
<evidence type="ECO:0000256" key="1">
    <source>
        <dbReference type="SAM" id="Phobius"/>
    </source>
</evidence>
<proteinExistence type="predicted"/>
<reference evidence="3" key="1">
    <citation type="journal article" date="2019" name="Int. J. Syst. Evol. Microbiol.">
        <title>The Global Catalogue of Microorganisms (GCM) 10K type strain sequencing project: providing services to taxonomists for standard genome sequencing and annotation.</title>
        <authorList>
            <consortium name="The Broad Institute Genomics Platform"/>
            <consortium name="The Broad Institute Genome Sequencing Center for Infectious Disease"/>
            <person name="Wu L."/>
            <person name="Ma J."/>
        </authorList>
    </citation>
    <scope>NUCLEOTIDE SEQUENCE [LARGE SCALE GENOMIC DNA]</scope>
    <source>
        <strain evidence="3">TBRC 1826</strain>
    </source>
</reference>
<evidence type="ECO:0000313" key="2">
    <source>
        <dbReference type="EMBL" id="MFC3999251.1"/>
    </source>
</evidence>
<accession>A0ABV8FWJ7</accession>
<dbReference type="EMBL" id="JBHSBH010000015">
    <property type="protein sequence ID" value="MFC3999251.1"/>
    <property type="molecule type" value="Genomic_DNA"/>
</dbReference>
<keyword evidence="1" id="KW-1133">Transmembrane helix</keyword>
<dbReference type="Proteomes" id="UP001595847">
    <property type="component" value="Unassembled WGS sequence"/>
</dbReference>
<protein>
    <recommendedName>
        <fullName evidence="4">ABC transporter</fullName>
    </recommendedName>
</protein>
<keyword evidence="1" id="KW-0472">Membrane</keyword>
<organism evidence="2 3">
    <name type="scientific">Nocardiopsis sediminis</name>
    <dbReference type="NCBI Taxonomy" id="1778267"/>
    <lineage>
        <taxon>Bacteria</taxon>
        <taxon>Bacillati</taxon>
        <taxon>Actinomycetota</taxon>
        <taxon>Actinomycetes</taxon>
        <taxon>Streptosporangiales</taxon>
        <taxon>Nocardiopsidaceae</taxon>
        <taxon>Nocardiopsis</taxon>
    </lineage>
</organism>
<name>A0ABV8FWJ7_9ACTN</name>
<keyword evidence="1" id="KW-0812">Transmembrane</keyword>